<name>A0A0G1FKT6_9BACT</name>
<protein>
    <recommendedName>
        <fullName evidence="5">Radical SAM core domain-containing protein</fullName>
    </recommendedName>
</protein>
<dbReference type="GO" id="GO:0051536">
    <property type="term" value="F:iron-sulfur cluster binding"/>
    <property type="evidence" value="ECO:0007669"/>
    <property type="project" value="UniProtKB-KW"/>
</dbReference>
<evidence type="ECO:0000259" key="5">
    <source>
        <dbReference type="PROSITE" id="PS51918"/>
    </source>
</evidence>
<evidence type="ECO:0000256" key="3">
    <source>
        <dbReference type="ARBA" id="ARBA00023004"/>
    </source>
</evidence>
<dbReference type="InterPro" id="IPR007197">
    <property type="entry name" value="rSAM"/>
</dbReference>
<keyword evidence="4" id="KW-0411">Iron-sulfur</keyword>
<dbReference type="PROSITE" id="PS51918">
    <property type="entry name" value="RADICAL_SAM"/>
    <property type="match status" value="1"/>
</dbReference>
<dbReference type="InterPro" id="IPR006638">
    <property type="entry name" value="Elp3/MiaA/NifB-like_rSAM"/>
</dbReference>
<dbReference type="GO" id="GO:0003824">
    <property type="term" value="F:catalytic activity"/>
    <property type="evidence" value="ECO:0007669"/>
    <property type="project" value="InterPro"/>
</dbReference>
<evidence type="ECO:0000256" key="2">
    <source>
        <dbReference type="ARBA" id="ARBA00022723"/>
    </source>
</evidence>
<dbReference type="Pfam" id="PF04055">
    <property type="entry name" value="Radical_SAM"/>
    <property type="match status" value="1"/>
</dbReference>
<dbReference type="SFLD" id="SFLDS00029">
    <property type="entry name" value="Radical_SAM"/>
    <property type="match status" value="1"/>
</dbReference>
<dbReference type="InterPro" id="IPR058240">
    <property type="entry name" value="rSAM_sf"/>
</dbReference>
<accession>A0A0G1FKT6</accession>
<keyword evidence="2" id="KW-0479">Metal-binding</keyword>
<evidence type="ECO:0000313" key="6">
    <source>
        <dbReference type="EMBL" id="KKS95651.1"/>
    </source>
</evidence>
<dbReference type="InterPro" id="IPR013785">
    <property type="entry name" value="Aldolase_TIM"/>
</dbReference>
<keyword evidence="1" id="KW-0949">S-adenosyl-L-methionine</keyword>
<evidence type="ECO:0000313" key="7">
    <source>
        <dbReference type="Proteomes" id="UP000034894"/>
    </source>
</evidence>
<evidence type="ECO:0000256" key="4">
    <source>
        <dbReference type="ARBA" id="ARBA00023014"/>
    </source>
</evidence>
<dbReference type="SFLD" id="SFLDG01108">
    <property type="entry name" value="Uncharacterised_Radical_SAM_Su"/>
    <property type="match status" value="1"/>
</dbReference>
<dbReference type="SUPFAM" id="SSF102114">
    <property type="entry name" value="Radical SAM enzymes"/>
    <property type="match status" value="1"/>
</dbReference>
<feature type="domain" description="Radical SAM core" evidence="5">
    <location>
        <begin position="54"/>
        <end position="258"/>
    </location>
</feature>
<evidence type="ECO:0000256" key="1">
    <source>
        <dbReference type="ARBA" id="ARBA00022691"/>
    </source>
</evidence>
<organism evidence="6 7">
    <name type="scientific">Candidatus Gottesmanbacteria bacterium GW2011_GWA2_43_14</name>
    <dbReference type="NCBI Taxonomy" id="1618443"/>
    <lineage>
        <taxon>Bacteria</taxon>
        <taxon>Candidatus Gottesmaniibacteriota</taxon>
    </lineage>
</organism>
<dbReference type="EMBL" id="LCFP01000015">
    <property type="protein sequence ID" value="KKS95651.1"/>
    <property type="molecule type" value="Genomic_DNA"/>
</dbReference>
<proteinExistence type="predicted"/>
<dbReference type="Gene3D" id="3.20.20.70">
    <property type="entry name" value="Aldolase class I"/>
    <property type="match status" value="1"/>
</dbReference>
<dbReference type="GO" id="GO:0046872">
    <property type="term" value="F:metal ion binding"/>
    <property type="evidence" value="ECO:0007669"/>
    <property type="project" value="UniProtKB-KW"/>
</dbReference>
<dbReference type="CDD" id="cd01335">
    <property type="entry name" value="Radical_SAM"/>
    <property type="match status" value="1"/>
</dbReference>
<sequence length="487" mass="56671">MPGNQISPSSKIVQQYKKIYQQIEKYYHEGKLLSPENNKSKLFIGSLSPGCQACISGKWACVFINTLCTRDCFFCPQDRSQLKDGKPTVDGIDVNSPEDLIDFLRKFNFQGVAFSGGEPLLAFDLLQSYISKIKAEFGKKMYIWMYTNGDLATEDRLRRLVNAGLDEIRFDLSARKYDFRPVKLAKTIVKKVTIETPVVPEEAGKLKASIKIMSKIGINYLNLHELLTTKFNFKAFRERNYHINRNKAVFESDLHSLKILENNADFSGNLNINYCTTSYKHKFQGRGYNLRYTPYLCESYESITATGLIRQTFLKPARKNIPAFKAIFSAKKHLWKWDVIKGHLIVHASILNEVCNHFQSAVSRIYIRYFHVKISNLNSQIPVDCRKIRINKKFQILGEKRAAERQFSFNIKEFLPSFFTIFVKNRLYTSELKRYLNHFRLEIQNQAAITKKIIRFMTFYTSFEDFEYLGKEMNSRISRINNMGINL</sequence>
<gene>
    <name evidence="6" type="ORF">UV73_C0015G0026</name>
</gene>
<comment type="caution">
    <text evidence="6">The sequence shown here is derived from an EMBL/GenBank/DDBJ whole genome shotgun (WGS) entry which is preliminary data.</text>
</comment>
<dbReference type="SMART" id="SM00729">
    <property type="entry name" value="Elp3"/>
    <property type="match status" value="1"/>
</dbReference>
<dbReference type="PANTHER" id="PTHR43288:SF1">
    <property type="entry name" value="GLYCYL-RADICAL ENZYME ACTIVATING ENZYME MJ0021-RELATED"/>
    <property type="match status" value="1"/>
</dbReference>
<dbReference type="InterPro" id="IPR040087">
    <property type="entry name" value="MJ0021-like"/>
</dbReference>
<dbReference type="PANTHER" id="PTHR43288">
    <property type="entry name" value="BIOTIN SYNTHASE-RELATED PROTEIN, RADICAL SAM SUPERFAMILY"/>
    <property type="match status" value="1"/>
</dbReference>
<dbReference type="AlphaFoldDB" id="A0A0G1FKT6"/>
<dbReference type="STRING" id="1618443.UV73_C0015G0026"/>
<reference evidence="6 7" key="1">
    <citation type="journal article" date="2015" name="Nature">
        <title>rRNA introns, odd ribosomes, and small enigmatic genomes across a large radiation of phyla.</title>
        <authorList>
            <person name="Brown C.T."/>
            <person name="Hug L.A."/>
            <person name="Thomas B.C."/>
            <person name="Sharon I."/>
            <person name="Castelle C.J."/>
            <person name="Singh A."/>
            <person name="Wilkins M.J."/>
            <person name="Williams K.H."/>
            <person name="Banfield J.F."/>
        </authorList>
    </citation>
    <scope>NUCLEOTIDE SEQUENCE [LARGE SCALE GENOMIC DNA]</scope>
</reference>
<keyword evidence="3" id="KW-0408">Iron</keyword>
<dbReference type="Proteomes" id="UP000034894">
    <property type="component" value="Unassembled WGS sequence"/>
</dbReference>